<reference evidence="7 8" key="2">
    <citation type="submission" date="2018-08" db="EMBL/GenBank/DDBJ databases">
        <title>Recombination of ecologically and evolutionarily significant loci maintains genetic cohesion in the Pseudomonas syringae species complex.</title>
        <authorList>
            <person name="Dillon M."/>
            <person name="Thakur S."/>
            <person name="Almeida R.N.D."/>
            <person name="Weir B.S."/>
            <person name="Guttman D.S."/>
        </authorList>
    </citation>
    <scope>NUCLEOTIDE SEQUENCE [LARGE SCALE GENOMIC DNA]</scope>
    <source>
        <strain evidence="5 8">ICMP 4316</strain>
        <strain evidence="4 7">ICMP 8636</strain>
    </source>
</reference>
<comment type="caution">
    <text evidence="3">The sequence shown here is derived from an EMBL/GenBank/DDBJ whole genome shotgun (WGS) entry which is preliminary data.</text>
</comment>
<dbReference type="InterPro" id="IPR057055">
    <property type="entry name" value="wHTH-PRTase_assoc"/>
</dbReference>
<dbReference type="RefSeq" id="WP_057422288.1">
    <property type="nucleotide sequence ID" value="NZ_BMZY01000028.1"/>
</dbReference>
<evidence type="ECO:0000259" key="2">
    <source>
        <dbReference type="Pfam" id="PF24409"/>
    </source>
</evidence>
<gene>
    <name evidence="3" type="ORF">ALO70_03692</name>
    <name evidence="5" type="ORF">ALQ39_04064</name>
    <name evidence="4" type="ORF">ALQ86_01387</name>
</gene>
<dbReference type="Proteomes" id="UP000275613">
    <property type="component" value="Unassembled WGS sequence"/>
</dbReference>
<proteinExistence type="predicted"/>
<evidence type="ECO:0000259" key="1">
    <source>
        <dbReference type="Pfam" id="PF24390"/>
    </source>
</evidence>
<dbReference type="Pfam" id="PF24409">
    <property type="entry name" value="wHTH-PRTase_assc"/>
    <property type="match status" value="1"/>
</dbReference>
<dbReference type="EMBL" id="RBOA01000186">
    <property type="protein sequence ID" value="RMM01126.1"/>
    <property type="molecule type" value="Genomic_DNA"/>
</dbReference>
<dbReference type="EMBL" id="RBPV01000080">
    <property type="protein sequence ID" value="RMO64429.1"/>
    <property type="molecule type" value="Genomic_DNA"/>
</dbReference>
<dbReference type="Proteomes" id="UP000050490">
    <property type="component" value="Unassembled WGS sequence"/>
</dbReference>
<sequence length="414" mass="45905">MESLNLHETDSGLAWVEQFKLHDQPAALELLKAVRWVSAAEFVDALTKSIRKEAKSIPGPIALYIEQDLKVRNKKVERFYKQTRKPRSAYGVAIPPVRSKQAFNHEVGSEGVVGNIATGLKRKSPKKFLLHPTAQAIRKHKIRAFFVLADTVGSGQQSGDMLQSLWNVASVKSWMSLGLLQTRVIAFACTASGQAVLEKHPMRPKVIYDVPCPTIATSFDSFDAQRMVDLCDHYSPAKSGVKGMGFGDQGVLLAYAHGIPNNAPALFFKSSTKWVPLFKSRVTNPVAIEVETGLPRVPVAERLVKAEADKLAASRWLNRLDEDSKKMLLVMASLSRSPRTENAIAARTGLTLPDVRRWLEGGKHFQWISGANRLTDDGLLQLNHMKKKPKYEAAASLPWPENVVYHPTSLRAPD</sequence>
<evidence type="ECO:0000313" key="5">
    <source>
        <dbReference type="EMBL" id="RMO64429.1"/>
    </source>
</evidence>
<name>A0A0P9S6R6_PSEA0</name>
<dbReference type="Pfam" id="PF24390">
    <property type="entry name" value="PRTase-CE"/>
    <property type="match status" value="1"/>
</dbReference>
<accession>A0A0P9S6R6</accession>
<dbReference type="EMBL" id="LJQI01000387">
    <property type="protein sequence ID" value="KPX21459.1"/>
    <property type="molecule type" value="Genomic_DNA"/>
</dbReference>
<evidence type="ECO:0000313" key="4">
    <source>
        <dbReference type="EMBL" id="RMM01126.1"/>
    </source>
</evidence>
<feature type="domain" description="PRTase-CE" evidence="1">
    <location>
        <begin position="14"/>
        <end position="279"/>
    </location>
</feature>
<evidence type="ECO:0000313" key="8">
    <source>
        <dbReference type="Proteomes" id="UP000275613"/>
    </source>
</evidence>
<evidence type="ECO:0000313" key="6">
    <source>
        <dbReference type="Proteomes" id="UP000050490"/>
    </source>
</evidence>
<evidence type="ECO:0000313" key="3">
    <source>
        <dbReference type="EMBL" id="KPX21459.1"/>
    </source>
</evidence>
<reference evidence="3 6" key="1">
    <citation type="submission" date="2015-09" db="EMBL/GenBank/DDBJ databases">
        <title>Genome announcement of multiple Pseudomonas syringae strains.</title>
        <authorList>
            <person name="Thakur S."/>
            <person name="Wang P.W."/>
            <person name="Gong Y."/>
            <person name="Weir B.S."/>
            <person name="Guttman D.S."/>
        </authorList>
    </citation>
    <scope>NUCLEOTIDE SEQUENCE [LARGE SCALE GENOMIC DNA]</scope>
    <source>
        <strain evidence="3 6">ICMP4455</strain>
    </source>
</reference>
<evidence type="ECO:0000313" key="7">
    <source>
        <dbReference type="Proteomes" id="UP000272627"/>
    </source>
</evidence>
<dbReference type="PATRIC" id="fig|129137.4.peg.5382"/>
<protein>
    <submittedName>
        <fullName evidence="3">Uncharacterized protein</fullName>
    </submittedName>
</protein>
<dbReference type="InterPro" id="IPR056920">
    <property type="entry name" value="PRTase-CE"/>
</dbReference>
<dbReference type="Proteomes" id="UP000272627">
    <property type="component" value="Unassembled WGS sequence"/>
</dbReference>
<dbReference type="AlphaFoldDB" id="A0A0P9S6R6"/>
<organism evidence="3 6">
    <name type="scientific">Pseudomonas amygdali pv. eriobotryae</name>
    <dbReference type="NCBI Taxonomy" id="129137"/>
    <lineage>
        <taxon>Bacteria</taxon>
        <taxon>Pseudomonadati</taxon>
        <taxon>Pseudomonadota</taxon>
        <taxon>Gammaproteobacteria</taxon>
        <taxon>Pseudomonadales</taxon>
        <taxon>Pseudomonadaceae</taxon>
        <taxon>Pseudomonas</taxon>
        <taxon>Pseudomonas amygdali</taxon>
    </lineage>
</organism>
<feature type="domain" description="PRTase associated wHTH" evidence="2">
    <location>
        <begin position="328"/>
        <end position="412"/>
    </location>
</feature>